<keyword evidence="3" id="KW-0812">Transmembrane</keyword>
<organism evidence="5 6">
    <name type="scientific">Streptomyces lannensis</name>
    <dbReference type="NCBI Taxonomy" id="766498"/>
    <lineage>
        <taxon>Bacteria</taxon>
        <taxon>Bacillati</taxon>
        <taxon>Actinomycetota</taxon>
        <taxon>Actinomycetes</taxon>
        <taxon>Kitasatosporales</taxon>
        <taxon>Streptomycetaceae</taxon>
        <taxon>Streptomyces</taxon>
    </lineage>
</organism>
<keyword evidence="3" id="KW-1133">Transmembrane helix</keyword>
<proteinExistence type="predicted"/>
<accession>A0ABP7K8K8</accession>
<feature type="transmembrane region" description="Helical" evidence="3">
    <location>
        <begin position="131"/>
        <end position="158"/>
    </location>
</feature>
<dbReference type="Pfam" id="PF07228">
    <property type="entry name" value="SpoIIE"/>
    <property type="match status" value="1"/>
</dbReference>
<name>A0ABP7K8K8_9ACTN</name>
<dbReference type="Proteomes" id="UP001501563">
    <property type="component" value="Unassembled WGS sequence"/>
</dbReference>
<reference evidence="6" key="1">
    <citation type="journal article" date="2019" name="Int. J. Syst. Evol. Microbiol.">
        <title>The Global Catalogue of Microorganisms (GCM) 10K type strain sequencing project: providing services to taxonomists for standard genome sequencing and annotation.</title>
        <authorList>
            <consortium name="The Broad Institute Genomics Platform"/>
            <consortium name="The Broad Institute Genome Sequencing Center for Infectious Disease"/>
            <person name="Wu L."/>
            <person name="Ma J."/>
        </authorList>
    </citation>
    <scope>NUCLEOTIDE SEQUENCE [LARGE SCALE GENOMIC DNA]</scope>
    <source>
        <strain evidence="6">JCM 16578</strain>
    </source>
</reference>
<dbReference type="InterPro" id="IPR001932">
    <property type="entry name" value="PPM-type_phosphatase-like_dom"/>
</dbReference>
<feature type="compositionally biased region" description="Basic and acidic residues" evidence="2">
    <location>
        <begin position="10"/>
        <end position="23"/>
    </location>
</feature>
<evidence type="ECO:0000256" key="2">
    <source>
        <dbReference type="SAM" id="MobiDB-lite"/>
    </source>
</evidence>
<evidence type="ECO:0000256" key="1">
    <source>
        <dbReference type="ARBA" id="ARBA00022801"/>
    </source>
</evidence>
<sequence>MPTRRPSLGRPEKIRKERNAADPRRRRALPHFGGSRGAPGAAVLGTAPADASAVQGGPPRGPEDEHATAVRGVSAGAHRRLPDLPGSGGGPAEHQFLRVGGYSVAWVPPLVLLAAIAVVDWKTSGEFRTISWVVLVPGIAAAICGLWTTIGVAVLAVLTYELEDNAWPHQFRTGVPDFILVVVGSGLAVLACAVRLRGERRMLHMQDIADTTRRTVLRPMPAGWGGIEHAAAYLAADSVARVGGDFYDIQPGPRGTRVLLGDVQGKGLDAVAAASALLGTFREAGYHEPLLATVAERLETRMRRHVRYGAEIGRDDDDRFATAVLVGFPQTGAGCVEVINFGHEPPLVVTPDGVRSLPIGERLPLGLAGLTGGPAPALRLPLADEETLLLFTDGVSEARDAAGEFFPLRDTLAHALARDPRIAEPGRLVRFVRDSTLRHCGGHLGDDTTIFALRRRAADGG</sequence>
<dbReference type="PANTHER" id="PTHR43156:SF2">
    <property type="entry name" value="STAGE II SPORULATION PROTEIN E"/>
    <property type="match status" value="1"/>
</dbReference>
<dbReference type="PANTHER" id="PTHR43156">
    <property type="entry name" value="STAGE II SPORULATION PROTEIN E-RELATED"/>
    <property type="match status" value="1"/>
</dbReference>
<keyword evidence="3" id="KW-0472">Membrane</keyword>
<dbReference type="InterPro" id="IPR036457">
    <property type="entry name" value="PPM-type-like_dom_sf"/>
</dbReference>
<feature type="region of interest" description="Disordered" evidence="2">
    <location>
        <begin position="1"/>
        <end position="68"/>
    </location>
</feature>
<feature type="transmembrane region" description="Helical" evidence="3">
    <location>
        <begin position="99"/>
        <end position="119"/>
    </location>
</feature>
<feature type="transmembrane region" description="Helical" evidence="3">
    <location>
        <begin position="178"/>
        <end position="196"/>
    </location>
</feature>
<dbReference type="InterPro" id="IPR052016">
    <property type="entry name" value="Bact_Sigma-Reg"/>
</dbReference>
<evidence type="ECO:0000313" key="5">
    <source>
        <dbReference type="EMBL" id="GAA3867899.1"/>
    </source>
</evidence>
<dbReference type="Gene3D" id="3.60.40.10">
    <property type="entry name" value="PPM-type phosphatase domain"/>
    <property type="match status" value="1"/>
</dbReference>
<comment type="caution">
    <text evidence="5">The sequence shown here is derived from an EMBL/GenBank/DDBJ whole genome shotgun (WGS) entry which is preliminary data.</text>
</comment>
<evidence type="ECO:0000313" key="6">
    <source>
        <dbReference type="Proteomes" id="UP001501563"/>
    </source>
</evidence>
<feature type="domain" description="PPM-type phosphatase" evidence="4">
    <location>
        <begin position="227"/>
        <end position="455"/>
    </location>
</feature>
<keyword evidence="1" id="KW-0378">Hydrolase</keyword>
<protein>
    <submittedName>
        <fullName evidence="5">PP2C family protein-serine/threonine phosphatase</fullName>
    </submittedName>
</protein>
<evidence type="ECO:0000256" key="3">
    <source>
        <dbReference type="SAM" id="Phobius"/>
    </source>
</evidence>
<keyword evidence="6" id="KW-1185">Reference proteome</keyword>
<dbReference type="EMBL" id="BAAAZA010000008">
    <property type="protein sequence ID" value="GAA3867899.1"/>
    <property type="molecule type" value="Genomic_DNA"/>
</dbReference>
<gene>
    <name evidence="5" type="ORF">GCM10022207_35730</name>
</gene>
<dbReference type="SMART" id="SM00331">
    <property type="entry name" value="PP2C_SIG"/>
    <property type="match status" value="1"/>
</dbReference>
<evidence type="ECO:0000259" key="4">
    <source>
        <dbReference type="SMART" id="SM00331"/>
    </source>
</evidence>